<evidence type="ECO:0000313" key="2">
    <source>
        <dbReference type="Proteomes" id="UP000822688"/>
    </source>
</evidence>
<reference evidence="1" key="1">
    <citation type="submission" date="2020-06" db="EMBL/GenBank/DDBJ databases">
        <title>WGS assembly of Ceratodon purpureus strain R40.</title>
        <authorList>
            <person name="Carey S.B."/>
            <person name="Jenkins J."/>
            <person name="Shu S."/>
            <person name="Lovell J.T."/>
            <person name="Sreedasyam A."/>
            <person name="Maumus F."/>
            <person name="Tiley G.P."/>
            <person name="Fernandez-Pozo N."/>
            <person name="Barry K."/>
            <person name="Chen C."/>
            <person name="Wang M."/>
            <person name="Lipzen A."/>
            <person name="Daum C."/>
            <person name="Saski C.A."/>
            <person name="Payton A.C."/>
            <person name="Mcbreen J.C."/>
            <person name="Conrad R.E."/>
            <person name="Kollar L.M."/>
            <person name="Olsson S."/>
            <person name="Huttunen S."/>
            <person name="Landis J.B."/>
            <person name="Wickett N.J."/>
            <person name="Johnson M.G."/>
            <person name="Rensing S.A."/>
            <person name="Grimwood J."/>
            <person name="Schmutz J."/>
            <person name="Mcdaniel S.F."/>
        </authorList>
    </citation>
    <scope>NUCLEOTIDE SEQUENCE</scope>
    <source>
        <strain evidence="1">R40</strain>
    </source>
</reference>
<organism evidence="1 2">
    <name type="scientific">Ceratodon purpureus</name>
    <name type="common">Fire moss</name>
    <name type="synonym">Dicranum purpureum</name>
    <dbReference type="NCBI Taxonomy" id="3225"/>
    <lineage>
        <taxon>Eukaryota</taxon>
        <taxon>Viridiplantae</taxon>
        <taxon>Streptophyta</taxon>
        <taxon>Embryophyta</taxon>
        <taxon>Bryophyta</taxon>
        <taxon>Bryophytina</taxon>
        <taxon>Bryopsida</taxon>
        <taxon>Dicranidae</taxon>
        <taxon>Pseudoditrichales</taxon>
        <taxon>Ditrichaceae</taxon>
        <taxon>Ceratodon</taxon>
    </lineage>
</organism>
<comment type="caution">
    <text evidence="1">The sequence shown here is derived from an EMBL/GenBank/DDBJ whole genome shotgun (WGS) entry which is preliminary data.</text>
</comment>
<gene>
    <name evidence="1" type="ORF">KC19_1G221900</name>
</gene>
<name>A0A8T0JAA9_CERPU</name>
<accession>A0A8T0JAA9</accession>
<sequence length="131" mass="14214">MHALPGACTGLRNGGHMSRIACYLRLVVWDLGFGKMMFLFDPEVDGGTGAVPCKGQSSAAVRRLAQLLRLGSIGEFRTLPVGINLALQCWLAGCPLGSQFSGPGQDLTQDFICEYFNMLISFLKINKNKNC</sequence>
<dbReference type="EMBL" id="CM026421">
    <property type="protein sequence ID" value="KAG0592062.1"/>
    <property type="molecule type" value="Genomic_DNA"/>
</dbReference>
<dbReference type="Proteomes" id="UP000822688">
    <property type="component" value="Chromosome 1"/>
</dbReference>
<evidence type="ECO:0000313" key="1">
    <source>
        <dbReference type="EMBL" id="KAG0592062.1"/>
    </source>
</evidence>
<keyword evidence="2" id="KW-1185">Reference proteome</keyword>
<protein>
    <submittedName>
        <fullName evidence="1">Uncharacterized protein</fullName>
    </submittedName>
</protein>
<proteinExistence type="predicted"/>
<dbReference type="AlphaFoldDB" id="A0A8T0JAA9"/>